<keyword evidence="2" id="KW-1185">Reference proteome</keyword>
<evidence type="ECO:0000313" key="2">
    <source>
        <dbReference type="Proteomes" id="UP000000939"/>
    </source>
</evidence>
<dbReference type="KEGG" id="ant:Arnit_0331"/>
<dbReference type="AlphaFoldDB" id="D5V535"/>
<accession>D5V535</accession>
<evidence type="ECO:0000313" key="1">
    <source>
        <dbReference type="EMBL" id="ADG91997.1"/>
    </source>
</evidence>
<dbReference type="RefSeq" id="WP_013134142.1">
    <property type="nucleotide sequence ID" value="NC_014166.1"/>
</dbReference>
<proteinExistence type="predicted"/>
<dbReference type="HOGENOM" id="CLU_3058006_0_0_7"/>
<dbReference type="Proteomes" id="UP000000939">
    <property type="component" value="Chromosome"/>
</dbReference>
<sequence length="53" mass="6137">MNIIILEDEAIMMMFLKTTFNSYLVFMDILLKGALDGTQIAKILIKKHFLTPF</sequence>
<dbReference type="STRING" id="572480.Arnit_0331"/>
<organism evidence="1 2">
    <name type="scientific">Arcobacter nitrofigilis (strain ATCC 33309 / DSM 7299 / CCUG 15893 / LMG 7604 / NCTC 12251 / CI)</name>
    <name type="common">Campylobacter nitrofigilis</name>
    <dbReference type="NCBI Taxonomy" id="572480"/>
    <lineage>
        <taxon>Bacteria</taxon>
        <taxon>Pseudomonadati</taxon>
        <taxon>Campylobacterota</taxon>
        <taxon>Epsilonproteobacteria</taxon>
        <taxon>Campylobacterales</taxon>
        <taxon>Arcobacteraceae</taxon>
        <taxon>Arcobacter</taxon>
    </lineage>
</organism>
<protein>
    <submittedName>
        <fullName evidence="1">Response regulator receiver modulated diguanylate cyclase with PAS/PAC sensor</fullName>
    </submittedName>
</protein>
<dbReference type="eggNOG" id="COG0745">
    <property type="taxonomic scope" value="Bacteria"/>
</dbReference>
<gene>
    <name evidence="1" type="ordered locus">Arnit_0331</name>
</gene>
<reference evidence="1 2" key="1">
    <citation type="journal article" date="2010" name="Stand. Genomic Sci.">
        <title>Complete genome sequence of Arcobacter nitrofigilis type strain (CI).</title>
        <authorList>
            <person name="Pati A."/>
            <person name="Gronow S."/>
            <person name="Lapidus A."/>
            <person name="Copeland A."/>
            <person name="Glavina Del Rio T."/>
            <person name="Nolan M."/>
            <person name="Lucas S."/>
            <person name="Tice H."/>
            <person name="Cheng J.F."/>
            <person name="Han C."/>
            <person name="Chertkov O."/>
            <person name="Bruce D."/>
            <person name="Tapia R."/>
            <person name="Goodwin L."/>
            <person name="Pitluck S."/>
            <person name="Liolios K."/>
            <person name="Ivanova N."/>
            <person name="Mavromatis K."/>
            <person name="Chen A."/>
            <person name="Palaniappan K."/>
            <person name="Land M."/>
            <person name="Hauser L."/>
            <person name="Chang Y.J."/>
            <person name="Jeffries C.D."/>
            <person name="Detter J.C."/>
            <person name="Rohde M."/>
            <person name="Goker M."/>
            <person name="Bristow J."/>
            <person name="Eisen J.A."/>
            <person name="Markowitz V."/>
            <person name="Hugenholtz P."/>
            <person name="Klenk H.P."/>
            <person name="Kyrpides N.C."/>
        </authorList>
    </citation>
    <scope>NUCLEOTIDE SEQUENCE [LARGE SCALE GENOMIC DNA]</scope>
    <source>
        <strain evidence="2">ATCC 33309 / DSM 7299 / CCUG 15893 / LMG 7604 / NCTC 12251 / CI</strain>
    </source>
</reference>
<dbReference type="EMBL" id="CP001999">
    <property type="protein sequence ID" value="ADG91997.1"/>
    <property type="molecule type" value="Genomic_DNA"/>
</dbReference>
<name>D5V535_ARCNC</name>